<dbReference type="Gene3D" id="3.40.50.10490">
    <property type="entry name" value="Glucose-6-phosphate isomerase like protein, domain 1"/>
    <property type="match status" value="1"/>
</dbReference>
<dbReference type="InterPro" id="IPR036388">
    <property type="entry name" value="WH-like_DNA-bd_sf"/>
</dbReference>
<accession>A0A1H7Q8X3</accession>
<reference evidence="3 4" key="1">
    <citation type="submission" date="2016-10" db="EMBL/GenBank/DDBJ databases">
        <authorList>
            <person name="de Groot N.N."/>
        </authorList>
    </citation>
    <scope>NUCLEOTIDE SEQUENCE [LARGE SCALE GENOMIC DNA]</scope>
    <source>
        <strain evidence="3 4">DSM 100674</strain>
    </source>
</reference>
<dbReference type="InterPro" id="IPR001347">
    <property type="entry name" value="SIS_dom"/>
</dbReference>
<evidence type="ECO:0000313" key="3">
    <source>
        <dbReference type="EMBL" id="SEL44611.1"/>
    </source>
</evidence>
<dbReference type="InterPro" id="IPR000281">
    <property type="entry name" value="HTH_RpiR"/>
</dbReference>
<evidence type="ECO:0000313" key="4">
    <source>
        <dbReference type="Proteomes" id="UP000199582"/>
    </source>
</evidence>
<dbReference type="InterPro" id="IPR046348">
    <property type="entry name" value="SIS_dom_sf"/>
</dbReference>
<dbReference type="SUPFAM" id="SSF53697">
    <property type="entry name" value="SIS domain"/>
    <property type="match status" value="1"/>
</dbReference>
<dbReference type="InterPro" id="IPR047640">
    <property type="entry name" value="RpiR-like"/>
</dbReference>
<evidence type="ECO:0000259" key="1">
    <source>
        <dbReference type="PROSITE" id="PS51071"/>
    </source>
</evidence>
<dbReference type="Proteomes" id="UP000199582">
    <property type="component" value="Unassembled WGS sequence"/>
</dbReference>
<dbReference type="STRING" id="1287727.SAMN05443999_105213"/>
<dbReference type="GO" id="GO:0003700">
    <property type="term" value="F:DNA-binding transcription factor activity"/>
    <property type="evidence" value="ECO:0007669"/>
    <property type="project" value="InterPro"/>
</dbReference>
<dbReference type="Gene3D" id="1.10.10.10">
    <property type="entry name" value="Winged helix-like DNA-binding domain superfamily/Winged helix DNA-binding domain"/>
    <property type="match status" value="1"/>
</dbReference>
<dbReference type="PANTHER" id="PTHR30514">
    <property type="entry name" value="GLUCOKINASE"/>
    <property type="match status" value="1"/>
</dbReference>
<dbReference type="Pfam" id="PF01380">
    <property type="entry name" value="SIS"/>
    <property type="match status" value="1"/>
</dbReference>
<organism evidence="3 4">
    <name type="scientific">Roseovarius azorensis</name>
    <dbReference type="NCBI Taxonomy" id="1287727"/>
    <lineage>
        <taxon>Bacteria</taxon>
        <taxon>Pseudomonadati</taxon>
        <taxon>Pseudomonadota</taxon>
        <taxon>Alphaproteobacteria</taxon>
        <taxon>Rhodobacterales</taxon>
        <taxon>Roseobacteraceae</taxon>
        <taxon>Roseovarius</taxon>
    </lineage>
</organism>
<dbReference type="InterPro" id="IPR009057">
    <property type="entry name" value="Homeodomain-like_sf"/>
</dbReference>
<name>A0A1H7Q8X3_9RHOB</name>
<dbReference type="EMBL" id="FOAG01000005">
    <property type="protein sequence ID" value="SEL44611.1"/>
    <property type="molecule type" value="Genomic_DNA"/>
</dbReference>
<dbReference type="AlphaFoldDB" id="A0A1H7Q8X3"/>
<dbReference type="PROSITE" id="PS51464">
    <property type="entry name" value="SIS"/>
    <property type="match status" value="1"/>
</dbReference>
<evidence type="ECO:0000259" key="2">
    <source>
        <dbReference type="PROSITE" id="PS51464"/>
    </source>
</evidence>
<proteinExistence type="predicted"/>
<dbReference type="GO" id="GO:0003677">
    <property type="term" value="F:DNA binding"/>
    <property type="evidence" value="ECO:0007669"/>
    <property type="project" value="InterPro"/>
</dbReference>
<feature type="domain" description="HTH rpiR-type" evidence="1">
    <location>
        <begin position="3"/>
        <end position="79"/>
    </location>
</feature>
<keyword evidence="4" id="KW-1185">Reference proteome</keyword>
<dbReference type="GO" id="GO:1901135">
    <property type="term" value="P:carbohydrate derivative metabolic process"/>
    <property type="evidence" value="ECO:0007669"/>
    <property type="project" value="InterPro"/>
</dbReference>
<dbReference type="SUPFAM" id="SSF46689">
    <property type="entry name" value="Homeodomain-like"/>
    <property type="match status" value="1"/>
</dbReference>
<feature type="domain" description="SIS" evidence="2">
    <location>
        <begin position="128"/>
        <end position="265"/>
    </location>
</feature>
<dbReference type="RefSeq" id="WP_245770651.1">
    <property type="nucleotide sequence ID" value="NZ_FOAG01000005.1"/>
</dbReference>
<protein>
    <submittedName>
        <fullName evidence="3">Transcriptional regulator, RpiR family</fullName>
    </submittedName>
</protein>
<sequence length="287" mass="31258">MPGAFEQRLAENYEALSEKLRRAGEYVAAHPVDTATRSLRAVAQESGLAPATFSRMARALDYASFEELREVMRAKIGRRVNSFAERAERLQAAHATGEMAFFDAHLAACQGNLQTLSQEIDRDLLEQAVDRLHRARHVVLVGALGSTGIVEYFAYMANFVSANWAMAGRMGASVGSGLTDLDARDVVVVVTKPPFSMRAIRAAEAAQAQGAYVVVITDTHACPALRHAGAGFVVPTDSPHFYSSYVATMVLVETMVGMLVSRAGPEARTRIGRIEESNRRLQEVWDG</sequence>
<dbReference type="PROSITE" id="PS51071">
    <property type="entry name" value="HTH_RPIR"/>
    <property type="match status" value="1"/>
</dbReference>
<dbReference type="PANTHER" id="PTHR30514:SF18">
    <property type="entry name" value="RPIR-FAMILY TRANSCRIPTIONAL REGULATOR"/>
    <property type="match status" value="1"/>
</dbReference>
<gene>
    <name evidence="3" type="ORF">SAMN05443999_105213</name>
</gene>
<dbReference type="GO" id="GO:0097367">
    <property type="term" value="F:carbohydrate derivative binding"/>
    <property type="evidence" value="ECO:0007669"/>
    <property type="project" value="InterPro"/>
</dbReference>